<protein>
    <submittedName>
        <fullName evidence="2">Uncharacterized protein</fullName>
    </submittedName>
</protein>
<keyword evidence="1" id="KW-1185">Reference proteome</keyword>
<gene>
    <name evidence="2" type="primary">LOC141379365</name>
</gene>
<reference evidence="2" key="1">
    <citation type="submission" date="2025-08" db="UniProtKB">
        <authorList>
            <consortium name="RefSeq"/>
        </authorList>
    </citation>
    <scope>IDENTIFICATION</scope>
    <source>
        <strain evidence="2">Tuebingen</strain>
        <tissue evidence="2">Fibroblasts and whole tissue</tissue>
    </source>
</reference>
<evidence type="ECO:0000313" key="1">
    <source>
        <dbReference type="Proteomes" id="UP000000437"/>
    </source>
</evidence>
<name>A0AC58I5W0_DANRE</name>
<dbReference type="Proteomes" id="UP000000437">
    <property type="component" value="Chromosome 20"/>
</dbReference>
<dbReference type="RefSeq" id="XP_073789625.1">
    <property type="nucleotide sequence ID" value="XM_073933524.1"/>
</dbReference>
<evidence type="ECO:0000313" key="2">
    <source>
        <dbReference type="RefSeq" id="XP_073789625.1"/>
    </source>
</evidence>
<organism evidence="1 2">
    <name type="scientific">Danio rerio</name>
    <name type="common">Zebrafish</name>
    <name type="synonym">Brachydanio rerio</name>
    <dbReference type="NCBI Taxonomy" id="7955"/>
    <lineage>
        <taxon>Eukaryota</taxon>
        <taxon>Metazoa</taxon>
        <taxon>Chordata</taxon>
        <taxon>Craniata</taxon>
        <taxon>Vertebrata</taxon>
        <taxon>Euteleostomi</taxon>
        <taxon>Actinopterygii</taxon>
        <taxon>Neopterygii</taxon>
        <taxon>Teleostei</taxon>
        <taxon>Ostariophysi</taxon>
        <taxon>Cypriniformes</taxon>
        <taxon>Danionidae</taxon>
        <taxon>Danioninae</taxon>
        <taxon>Danio</taxon>
    </lineage>
</organism>
<accession>A0AC58I5W0</accession>
<proteinExistence type="predicted"/>
<sequence>MAESSRNYANGATLRTTSEKHGTEPPCVTIDQMLENLNAYLDKRLGLRKCCDDVCKKYSIKHSGSGLWALPDIKRAYGKTQRLCTTTKKDGLSVILVKQILQHEHKCETDRLERENKAETAKVRALAEQLQNLKTHKERLEKENNKLLTLISKQLESRSSSSFVDSEADLSINTCVHDPVNSKIRLAPVIVKHRRTNVEIDNEEGYEDNGERRTRTVTKVVKKYVPYRTYHPATPEQVDKWSKELPDVYKQPRKVWQFLQRLQKIYILHPLDGVMILNVTLRDSDQKRLTESVERRIGESQENIEDGWEAIKNFLFELKPAEVNWARITSCMQKTGESVAEFEERFRQIWTEHSGLNTSEDLDKDTGIPLKTTFVNGLNPEISKDLKIRYDDWDSTVTTFIQIVEWSAKLERAQDVRLRSLQSESLFYKNRTIEDEQKEREYMGYSKLRTKGRCRNCNEEGHWARECKLSLKHQSKDDDHLFKQFQQLTIQQKQTLLNAVQPQGN</sequence>